<proteinExistence type="predicted"/>
<keyword evidence="3" id="KW-1185">Reference proteome</keyword>
<reference evidence="2" key="1">
    <citation type="submission" date="2020-07" db="EMBL/GenBank/DDBJ databases">
        <title>Multicomponent nature underlies the extraordinary mechanical properties of spider dragline silk.</title>
        <authorList>
            <person name="Kono N."/>
            <person name="Nakamura H."/>
            <person name="Mori M."/>
            <person name="Yoshida Y."/>
            <person name="Ohtoshi R."/>
            <person name="Malay A.D."/>
            <person name="Moran D.A.P."/>
            <person name="Tomita M."/>
            <person name="Numata K."/>
            <person name="Arakawa K."/>
        </authorList>
    </citation>
    <scope>NUCLEOTIDE SEQUENCE</scope>
</reference>
<organism evidence="2 3">
    <name type="scientific">Trichonephila clavata</name>
    <name type="common">Joro spider</name>
    <name type="synonym">Nephila clavata</name>
    <dbReference type="NCBI Taxonomy" id="2740835"/>
    <lineage>
        <taxon>Eukaryota</taxon>
        <taxon>Metazoa</taxon>
        <taxon>Ecdysozoa</taxon>
        <taxon>Arthropoda</taxon>
        <taxon>Chelicerata</taxon>
        <taxon>Arachnida</taxon>
        <taxon>Araneae</taxon>
        <taxon>Araneomorphae</taxon>
        <taxon>Entelegynae</taxon>
        <taxon>Araneoidea</taxon>
        <taxon>Nephilidae</taxon>
        <taxon>Trichonephila</taxon>
    </lineage>
</organism>
<feature type="region of interest" description="Disordered" evidence="1">
    <location>
        <begin position="27"/>
        <end position="61"/>
    </location>
</feature>
<dbReference type="AlphaFoldDB" id="A0A8X6EY85"/>
<evidence type="ECO:0000256" key="1">
    <source>
        <dbReference type="SAM" id="MobiDB-lite"/>
    </source>
</evidence>
<evidence type="ECO:0000313" key="2">
    <source>
        <dbReference type="EMBL" id="GFQ64256.1"/>
    </source>
</evidence>
<name>A0A8X6EY85_TRICU</name>
<feature type="compositionally biased region" description="Basic and acidic residues" evidence="1">
    <location>
        <begin position="48"/>
        <end position="61"/>
    </location>
</feature>
<evidence type="ECO:0000313" key="3">
    <source>
        <dbReference type="Proteomes" id="UP000887116"/>
    </source>
</evidence>
<sequence length="119" mass="14231">MTGRCDGKPDHYEKNRRFRHLIPVLIGRSRSAKRKRTPQLKPGQTSHCGEKTERRGRIRRAESRTRESKAWCFAKVRESMVLRRDMWQTSYPTGYQINLRTPQSDRCSSRKNYRGRVFF</sequence>
<accession>A0A8X6EY85</accession>
<comment type="caution">
    <text evidence="2">The sequence shown here is derived from an EMBL/GenBank/DDBJ whole genome shotgun (WGS) entry which is preliminary data.</text>
</comment>
<protein>
    <submittedName>
        <fullName evidence="2">Uncharacterized protein</fullName>
    </submittedName>
</protein>
<dbReference type="EMBL" id="BMAO01019980">
    <property type="protein sequence ID" value="GFQ64256.1"/>
    <property type="molecule type" value="Genomic_DNA"/>
</dbReference>
<dbReference type="Proteomes" id="UP000887116">
    <property type="component" value="Unassembled WGS sequence"/>
</dbReference>
<gene>
    <name evidence="2" type="ORF">TNCT_513361</name>
</gene>